<evidence type="ECO:0000313" key="10">
    <source>
        <dbReference type="EnsemblMetazoa" id="AALFPA23_004829.P5995"/>
    </source>
</evidence>
<dbReference type="PROSITE" id="PS00028">
    <property type="entry name" value="ZINC_FINGER_C2H2_1"/>
    <property type="match status" value="9"/>
</dbReference>
<dbReference type="Pfam" id="PF00096">
    <property type="entry name" value="zf-C2H2"/>
    <property type="match status" value="4"/>
</dbReference>
<keyword evidence="3" id="KW-0677">Repeat</keyword>
<dbReference type="InterPro" id="IPR013087">
    <property type="entry name" value="Znf_C2H2_type"/>
</dbReference>
<evidence type="ECO:0000256" key="7">
    <source>
        <dbReference type="ARBA" id="ARBA00023242"/>
    </source>
</evidence>
<evidence type="ECO:0000313" key="11">
    <source>
        <dbReference type="Proteomes" id="UP000069940"/>
    </source>
</evidence>
<proteinExistence type="predicted"/>
<dbReference type="InterPro" id="IPR036236">
    <property type="entry name" value="Znf_C2H2_sf"/>
</dbReference>
<protein>
    <recommendedName>
        <fullName evidence="9">C2H2-type domain-containing protein</fullName>
    </recommendedName>
</protein>
<dbReference type="EnsemblMetazoa" id="AALFPA23_004829.R5995">
    <property type="protein sequence ID" value="AALFPA23_004829.P5995"/>
    <property type="gene ID" value="AALFPA23_004829"/>
</dbReference>
<dbReference type="PROSITE" id="PS50157">
    <property type="entry name" value="ZINC_FINGER_C2H2_2"/>
    <property type="match status" value="9"/>
</dbReference>
<evidence type="ECO:0000256" key="8">
    <source>
        <dbReference type="PROSITE-ProRule" id="PRU00042"/>
    </source>
</evidence>
<feature type="domain" description="C2H2-type" evidence="9">
    <location>
        <begin position="428"/>
        <end position="455"/>
    </location>
</feature>
<dbReference type="Gene3D" id="3.30.160.60">
    <property type="entry name" value="Classic Zinc Finger"/>
    <property type="match status" value="8"/>
</dbReference>
<dbReference type="GeneID" id="109420855"/>
<comment type="subcellular location">
    <subcellularLocation>
        <location evidence="1">Nucleus</location>
    </subcellularLocation>
</comment>
<dbReference type="PANTHER" id="PTHR24399">
    <property type="entry name" value="ZINC FINGER AND BTB DOMAIN-CONTAINING"/>
    <property type="match status" value="1"/>
</dbReference>
<keyword evidence="8" id="KW-0863">Zinc-finger</keyword>
<sequence>MASDEESASDTEHDKELLFEVEYLNVSEMSLKDDNTLNFEKGQTSKQAEKIIRCCGKHSIRKHRPRSEVDVPDGKVPCNVCFALFPNKFTAAMHKRGKNSVQPLMKCKFCGCNFFTKKGMIKHRRQFHKGQRHKCCRCSFSSKDKNELIEHSISHKTNSNEEERAKAYQCKLCDSRFQLLQERRLHERLPYRIRRKKRTKKVSEEATVPANWCCGCGRVFSSISELNAHQNEVHLPNRLEHNEENPIECVGCYKRFKTDNILKQHLRKNATRKRFFCDKCTAVRLSPEEMIQHQLSHTGKNAFLCCGCKMQFESNEQLEQHALQEHANRPKIYYNDEDDTERPFPCKVCYRRYKSLRDLRGHQRFVYSVRNHTCEICGKSFRHVSSLTLHIASHKTKAEFPCPICGNKYKHERQVRFCMIRHERPREHKCKICNVTFTAAANLYSHMVSHSDSRPYKCNICGVTYKRSFHLRKHMDVHSDKKHYPCKYCPAEFFSTSELYKHEISHTGVYPYECEICSKKLCTRLVYIKHYEAHIEDSEKVFVCHLCPKKFSLDHFLSNHIKYKHRIEPQDKQWNKKFNRKGPARLKGGRRLRYTSPNAPLARIQQARIEINLSVSYRIEYGRIAYVPKKEKPLPDL</sequence>
<keyword evidence="5" id="KW-0805">Transcription regulation</keyword>
<evidence type="ECO:0000256" key="3">
    <source>
        <dbReference type="ARBA" id="ARBA00022737"/>
    </source>
</evidence>
<dbReference type="SUPFAM" id="SSF57667">
    <property type="entry name" value="beta-beta-alpha zinc fingers"/>
    <property type="match status" value="6"/>
</dbReference>
<feature type="domain" description="C2H2-type" evidence="9">
    <location>
        <begin position="512"/>
        <end position="539"/>
    </location>
</feature>
<evidence type="ECO:0000256" key="1">
    <source>
        <dbReference type="ARBA" id="ARBA00004123"/>
    </source>
</evidence>
<reference evidence="11" key="1">
    <citation type="journal article" date="2015" name="Proc. Natl. Acad. Sci. U.S.A.">
        <title>Genome sequence of the Asian Tiger mosquito, Aedes albopictus, reveals insights into its biology, genetics, and evolution.</title>
        <authorList>
            <person name="Chen X.G."/>
            <person name="Jiang X."/>
            <person name="Gu J."/>
            <person name="Xu M."/>
            <person name="Wu Y."/>
            <person name="Deng Y."/>
            <person name="Zhang C."/>
            <person name="Bonizzoni M."/>
            <person name="Dermauw W."/>
            <person name="Vontas J."/>
            <person name="Armbruster P."/>
            <person name="Huang X."/>
            <person name="Yang Y."/>
            <person name="Zhang H."/>
            <person name="He W."/>
            <person name="Peng H."/>
            <person name="Liu Y."/>
            <person name="Wu K."/>
            <person name="Chen J."/>
            <person name="Lirakis M."/>
            <person name="Topalis P."/>
            <person name="Van Leeuwen T."/>
            <person name="Hall A.B."/>
            <person name="Jiang X."/>
            <person name="Thorpe C."/>
            <person name="Mueller R.L."/>
            <person name="Sun C."/>
            <person name="Waterhouse R.M."/>
            <person name="Yan G."/>
            <person name="Tu Z.J."/>
            <person name="Fang X."/>
            <person name="James A.A."/>
        </authorList>
    </citation>
    <scope>NUCLEOTIDE SEQUENCE [LARGE SCALE GENOMIC DNA]</scope>
    <source>
        <strain evidence="11">Foshan</strain>
    </source>
</reference>
<name>A0ABM1Y1I4_AEDAL</name>
<organism evidence="10 11">
    <name type="scientific">Aedes albopictus</name>
    <name type="common">Asian tiger mosquito</name>
    <name type="synonym">Stegomyia albopicta</name>
    <dbReference type="NCBI Taxonomy" id="7160"/>
    <lineage>
        <taxon>Eukaryota</taxon>
        <taxon>Metazoa</taxon>
        <taxon>Ecdysozoa</taxon>
        <taxon>Arthropoda</taxon>
        <taxon>Hexapoda</taxon>
        <taxon>Insecta</taxon>
        <taxon>Pterygota</taxon>
        <taxon>Neoptera</taxon>
        <taxon>Endopterygota</taxon>
        <taxon>Diptera</taxon>
        <taxon>Nematocera</taxon>
        <taxon>Culicoidea</taxon>
        <taxon>Culicidae</taxon>
        <taxon>Culicinae</taxon>
        <taxon>Aedini</taxon>
        <taxon>Aedes</taxon>
        <taxon>Stegomyia</taxon>
    </lineage>
</organism>
<feature type="domain" description="C2H2-type" evidence="9">
    <location>
        <begin position="456"/>
        <end position="483"/>
    </location>
</feature>
<keyword evidence="11" id="KW-1185">Reference proteome</keyword>
<feature type="domain" description="C2H2-type" evidence="9">
    <location>
        <begin position="105"/>
        <end position="133"/>
    </location>
</feature>
<evidence type="ECO:0000256" key="6">
    <source>
        <dbReference type="ARBA" id="ARBA00023163"/>
    </source>
</evidence>
<feature type="domain" description="C2H2-type" evidence="9">
    <location>
        <begin position="275"/>
        <end position="302"/>
    </location>
</feature>
<feature type="domain" description="C2H2-type" evidence="9">
    <location>
        <begin position="372"/>
        <end position="399"/>
    </location>
</feature>
<feature type="domain" description="C2H2-type" evidence="9">
    <location>
        <begin position="484"/>
        <end position="511"/>
    </location>
</feature>
<keyword evidence="2" id="KW-0479">Metal-binding</keyword>
<dbReference type="PANTHER" id="PTHR24399:SF23">
    <property type="entry name" value="C2H2-TYPE DOMAIN-CONTAINING PROTEIN"/>
    <property type="match status" value="1"/>
</dbReference>
<evidence type="ECO:0000256" key="4">
    <source>
        <dbReference type="ARBA" id="ARBA00022833"/>
    </source>
</evidence>
<dbReference type="RefSeq" id="XP_062703936.1">
    <property type="nucleotide sequence ID" value="XM_062847952.1"/>
</dbReference>
<reference evidence="10" key="2">
    <citation type="submission" date="2025-05" db="UniProtKB">
        <authorList>
            <consortium name="EnsemblMetazoa"/>
        </authorList>
    </citation>
    <scope>IDENTIFICATION</scope>
    <source>
        <strain evidence="10">Foshan</strain>
    </source>
</reference>
<evidence type="ECO:0000256" key="2">
    <source>
        <dbReference type="ARBA" id="ARBA00022723"/>
    </source>
</evidence>
<keyword evidence="6" id="KW-0804">Transcription</keyword>
<evidence type="ECO:0000259" key="9">
    <source>
        <dbReference type="PROSITE" id="PS50157"/>
    </source>
</evidence>
<accession>A0ABM1Y1I4</accession>
<keyword evidence="7" id="KW-0539">Nucleus</keyword>
<dbReference type="Proteomes" id="UP000069940">
    <property type="component" value="Unassembled WGS sequence"/>
</dbReference>
<feature type="domain" description="C2H2-type" evidence="9">
    <location>
        <begin position="542"/>
        <end position="570"/>
    </location>
</feature>
<evidence type="ECO:0000256" key="5">
    <source>
        <dbReference type="ARBA" id="ARBA00023015"/>
    </source>
</evidence>
<keyword evidence="4" id="KW-0862">Zinc</keyword>
<dbReference type="SMART" id="SM00355">
    <property type="entry name" value="ZnF_C2H2"/>
    <property type="match status" value="14"/>
</dbReference>
<feature type="domain" description="C2H2-type" evidence="9">
    <location>
        <begin position="211"/>
        <end position="239"/>
    </location>
</feature>